<dbReference type="Proteomes" id="UP000327468">
    <property type="component" value="Chromosome 4"/>
</dbReference>
<reference evidence="1 2" key="1">
    <citation type="submission" date="2019-06" db="EMBL/GenBank/DDBJ databases">
        <title>A chromosome-scale genome assembly of the striped catfish, Pangasianodon hypophthalmus.</title>
        <authorList>
            <person name="Wen M."/>
            <person name="Zahm M."/>
            <person name="Roques C."/>
            <person name="Cabau C."/>
            <person name="Klopp C."/>
            <person name="Donnadieu C."/>
            <person name="Jouanno E."/>
            <person name="Avarre J.-C."/>
            <person name="Campet M."/>
            <person name="Ha T.T.T."/>
            <person name="Dugue R."/>
            <person name="Lampietro C."/>
            <person name="Louis A."/>
            <person name="Herpin A."/>
            <person name="Echchiki A."/>
            <person name="Berthelot C."/>
            <person name="Parey E."/>
            <person name="Roest-Crollius H."/>
            <person name="Braasch I."/>
            <person name="Postlethwait J."/>
            <person name="Bobe J."/>
            <person name="Montfort J."/>
            <person name="Bouchez O."/>
            <person name="Begum T."/>
            <person name="Schartl M."/>
            <person name="Guiguen Y."/>
        </authorList>
    </citation>
    <scope>NUCLEOTIDE SEQUENCE [LARGE SCALE GENOMIC DNA]</scope>
    <source>
        <strain evidence="1 2">Indonesia</strain>
        <tissue evidence="1">Blood</tissue>
    </source>
</reference>
<sequence length="103" mass="11150">MSEEGEPRGPGNPVLPVCSCVTPPCVVRCVTVKCVRVARRGRCSALGCLWHGDGGSSVLSTCDRKTDILLNTVCRCLRGATQKQPVSGVMRSSWLLFLRDVFL</sequence>
<protein>
    <submittedName>
        <fullName evidence="1">Uncharacterized protein</fullName>
    </submittedName>
</protein>
<gene>
    <name evidence="1" type="ORF">PHYPO_G00196330</name>
</gene>
<name>A0A5N5PIU2_PANHP</name>
<proteinExistence type="predicted"/>
<comment type="caution">
    <text evidence="1">The sequence shown here is derived from an EMBL/GenBank/DDBJ whole genome shotgun (WGS) entry which is preliminary data.</text>
</comment>
<dbReference type="EMBL" id="VFJC01000005">
    <property type="protein sequence ID" value="KAB5579552.1"/>
    <property type="molecule type" value="Genomic_DNA"/>
</dbReference>
<evidence type="ECO:0000313" key="2">
    <source>
        <dbReference type="Proteomes" id="UP000327468"/>
    </source>
</evidence>
<evidence type="ECO:0000313" key="1">
    <source>
        <dbReference type="EMBL" id="KAB5579552.1"/>
    </source>
</evidence>
<accession>A0A5N5PIU2</accession>
<organism evidence="1 2">
    <name type="scientific">Pangasianodon hypophthalmus</name>
    <name type="common">Striped catfish</name>
    <name type="synonym">Helicophagus hypophthalmus</name>
    <dbReference type="NCBI Taxonomy" id="310915"/>
    <lineage>
        <taxon>Eukaryota</taxon>
        <taxon>Metazoa</taxon>
        <taxon>Chordata</taxon>
        <taxon>Craniata</taxon>
        <taxon>Vertebrata</taxon>
        <taxon>Euteleostomi</taxon>
        <taxon>Actinopterygii</taxon>
        <taxon>Neopterygii</taxon>
        <taxon>Teleostei</taxon>
        <taxon>Ostariophysi</taxon>
        <taxon>Siluriformes</taxon>
        <taxon>Pangasiidae</taxon>
        <taxon>Pangasianodon</taxon>
    </lineage>
</organism>
<keyword evidence="2" id="KW-1185">Reference proteome</keyword>
<dbReference type="AlphaFoldDB" id="A0A5N5PIU2"/>